<evidence type="ECO:0000313" key="2">
    <source>
        <dbReference type="EMBL" id="KKR32124.1"/>
    </source>
</evidence>
<gene>
    <name evidence="2" type="ORF">UT63_C0051G0006</name>
</gene>
<evidence type="ECO:0000313" key="3">
    <source>
        <dbReference type="Proteomes" id="UP000034539"/>
    </source>
</evidence>
<protein>
    <submittedName>
        <fullName evidence="2">Excisionase family DNA binding domain-containing protein</fullName>
    </submittedName>
</protein>
<dbReference type="AlphaFoldDB" id="A0A0G0PVF0"/>
<proteinExistence type="predicted"/>
<accession>A0A0G0PVF0</accession>
<comment type="caution">
    <text evidence="2">The sequence shown here is derived from an EMBL/GenBank/DDBJ whole genome shotgun (WGS) entry which is preliminary data.</text>
</comment>
<reference evidence="2 3" key="1">
    <citation type="journal article" date="2015" name="Nature">
        <title>rRNA introns, odd ribosomes, and small enigmatic genomes across a large radiation of phyla.</title>
        <authorList>
            <person name="Brown C.T."/>
            <person name="Hug L.A."/>
            <person name="Thomas B.C."/>
            <person name="Sharon I."/>
            <person name="Castelle C.J."/>
            <person name="Singh A."/>
            <person name="Wilkins M.J."/>
            <person name="Williams K.H."/>
            <person name="Banfield J.F."/>
        </authorList>
    </citation>
    <scope>NUCLEOTIDE SEQUENCE [LARGE SCALE GENOMIC DNA]</scope>
</reference>
<dbReference type="GO" id="GO:0003677">
    <property type="term" value="F:DNA binding"/>
    <property type="evidence" value="ECO:0007669"/>
    <property type="project" value="InterPro"/>
</dbReference>
<dbReference type="InterPro" id="IPR010093">
    <property type="entry name" value="SinI_DNA-bd"/>
</dbReference>
<dbReference type="Proteomes" id="UP000034539">
    <property type="component" value="Unassembled WGS sequence"/>
</dbReference>
<organism evidence="2 3">
    <name type="scientific">Candidatus Gottesmanbacteria bacterium GW2011_GWC2_39_8</name>
    <dbReference type="NCBI Taxonomy" id="1618450"/>
    <lineage>
        <taxon>Bacteria</taxon>
        <taxon>Candidatus Gottesmaniibacteriota</taxon>
    </lineage>
</organism>
<dbReference type="EMBL" id="LBXN01000051">
    <property type="protein sequence ID" value="KKR32124.1"/>
    <property type="molecule type" value="Genomic_DNA"/>
</dbReference>
<name>A0A0G0PVF0_9BACT</name>
<evidence type="ECO:0000259" key="1">
    <source>
        <dbReference type="Pfam" id="PF12728"/>
    </source>
</evidence>
<dbReference type="NCBIfam" id="TIGR01764">
    <property type="entry name" value="excise"/>
    <property type="match status" value="1"/>
</dbReference>
<dbReference type="InterPro" id="IPR041657">
    <property type="entry name" value="HTH_17"/>
</dbReference>
<dbReference type="Pfam" id="PF12728">
    <property type="entry name" value="HTH_17"/>
    <property type="match status" value="1"/>
</dbReference>
<sequence>MVNIEIINKKYYTLSEIANFLGISRIAVFKKVKKGDIKAEKIGRNYAVSREELEGILGKTLSSQQKKIIEEGVKKTVREYGEALRKLGEE</sequence>
<feature type="domain" description="Helix-turn-helix" evidence="1">
    <location>
        <begin position="11"/>
        <end position="54"/>
    </location>
</feature>